<feature type="domain" description="DUF11" evidence="3">
    <location>
        <begin position="498"/>
        <end position="610"/>
    </location>
</feature>
<evidence type="ECO:0000259" key="3">
    <source>
        <dbReference type="Pfam" id="PF01345"/>
    </source>
</evidence>
<gene>
    <name evidence="4" type="ORF">MNBD_GAMMA01-1131</name>
</gene>
<accession>A0A3B0UYE3</accession>
<dbReference type="NCBIfam" id="TIGR01451">
    <property type="entry name" value="B_ant_repeat"/>
    <property type="match status" value="4"/>
</dbReference>
<name>A0A3B0UYE3_9ZZZZ</name>
<sequence>MNTKNFKNKALVLLLISIVISTLSIAAPINQVVSLTKFNAGGSTVVRGSGACVTTNLQGALANGFLAWAEGIGTHAILIDPTGSGGAGDPGCGGDFSGQSFDVNDVTFVIADETAFSEPGDGLGVITYEVSIHPLATPGDLASGPGAVLFMQTQTINADGSGVYTVTTPFPADEALTEPFFVSWKLISFVSTNGGVVNRASTLWDGEVRPALRQFVDNDGSGFMPQEDFFTSPNGWVDVVVTGDFNAATVDVVLTKTNDAVGVVPMGDGVAYTLSVENTGNTAATSVVLVDTLPAGISYSNSNCSDSTSANVAGSTITFNLSDVTGGSTTTCTINATVTDFGTHVNNATVTAAVDDNTANNDANSTVQGPVEVDMSIVKTSDAVGQVAEDATVVYTLAVTNNDMDDSATNVVVTDILPPQVTYVSNDCGANVAAGTLTWNAGSVAANATVNCNITVTVSGFGTFDNTADVSADETDNTTGNNSSTTTVEGPTSAAGVDLTMQKTSDAVGEQAPNATVTYMLTVTNNSANAATGVMVVDTLPAGLDYVSNTCGASQAGGTVTWNIGNLAANASVSCDLVTTVVGNGNISNTASASSNEPDNNSTDNSATAVISGPAAVDLSMTKTASAPDPLSVGDTIVYTLVVNSVNTGAATGVVVTDDLPAGVTYVSNSCGATVVGTMLTWNIGNLGAGSSVNCNITVTLAAAGTTNNTASVAANETDVVTANNSGSASVFSGVVRVIPTLSFASLLLMILVLGFFGRRMLVRD</sequence>
<proteinExistence type="predicted"/>
<feature type="domain" description="DUF11" evidence="3">
    <location>
        <begin position="374"/>
        <end position="488"/>
    </location>
</feature>
<evidence type="ECO:0000256" key="1">
    <source>
        <dbReference type="SAM" id="MobiDB-lite"/>
    </source>
</evidence>
<organism evidence="4">
    <name type="scientific">hydrothermal vent metagenome</name>
    <dbReference type="NCBI Taxonomy" id="652676"/>
    <lineage>
        <taxon>unclassified sequences</taxon>
        <taxon>metagenomes</taxon>
        <taxon>ecological metagenomes</taxon>
    </lineage>
</organism>
<keyword evidence="2" id="KW-0812">Transmembrane</keyword>
<dbReference type="PANTHER" id="PTHR34819">
    <property type="entry name" value="LARGE CYSTEINE-RICH PERIPLASMIC PROTEIN OMCB"/>
    <property type="match status" value="1"/>
</dbReference>
<keyword evidence="2" id="KW-0472">Membrane</keyword>
<keyword evidence="2" id="KW-1133">Transmembrane helix</keyword>
<feature type="region of interest" description="Disordered" evidence="1">
    <location>
        <begin position="471"/>
        <end position="492"/>
    </location>
</feature>
<dbReference type="InterPro" id="IPR051172">
    <property type="entry name" value="Chlamydia_OmcB"/>
</dbReference>
<dbReference type="InterPro" id="IPR001434">
    <property type="entry name" value="OmcB-like_DUF11"/>
</dbReference>
<feature type="domain" description="DUF11" evidence="3">
    <location>
        <begin position="618"/>
        <end position="731"/>
    </location>
</feature>
<dbReference type="Pfam" id="PF01345">
    <property type="entry name" value="DUF11"/>
    <property type="match status" value="4"/>
</dbReference>
<dbReference type="AlphaFoldDB" id="A0A3B0UYE3"/>
<feature type="transmembrane region" description="Helical" evidence="2">
    <location>
        <begin position="738"/>
        <end position="757"/>
    </location>
</feature>
<protein>
    <submittedName>
        <fullName evidence="4">Internalin, putative</fullName>
    </submittedName>
</protein>
<evidence type="ECO:0000256" key="2">
    <source>
        <dbReference type="SAM" id="Phobius"/>
    </source>
</evidence>
<evidence type="ECO:0000313" key="4">
    <source>
        <dbReference type="EMBL" id="VAW36178.1"/>
    </source>
</evidence>
<dbReference type="EMBL" id="UOEW01000133">
    <property type="protein sequence ID" value="VAW36178.1"/>
    <property type="molecule type" value="Genomic_DNA"/>
</dbReference>
<feature type="domain" description="DUF11" evidence="3">
    <location>
        <begin position="251"/>
        <end position="367"/>
    </location>
</feature>
<dbReference type="Gene3D" id="2.60.40.1170">
    <property type="entry name" value="Mu homology domain, subdomain B"/>
    <property type="match status" value="3"/>
</dbReference>
<feature type="compositionally biased region" description="Low complexity" evidence="1">
    <location>
        <begin position="477"/>
        <end position="490"/>
    </location>
</feature>
<dbReference type="InterPro" id="IPR047589">
    <property type="entry name" value="DUF11_rpt"/>
</dbReference>
<reference evidence="4" key="1">
    <citation type="submission" date="2018-06" db="EMBL/GenBank/DDBJ databases">
        <authorList>
            <person name="Zhirakovskaya E."/>
        </authorList>
    </citation>
    <scope>NUCLEOTIDE SEQUENCE</scope>
</reference>
<dbReference type="PANTHER" id="PTHR34819:SF3">
    <property type="entry name" value="CELL SURFACE PROTEIN"/>
    <property type="match status" value="1"/>
</dbReference>